<dbReference type="CDD" id="cd02440">
    <property type="entry name" value="AdoMet_MTases"/>
    <property type="match status" value="1"/>
</dbReference>
<gene>
    <name evidence="2" type="ORF">FPZ24_08390</name>
</gene>
<dbReference type="GO" id="GO:0008168">
    <property type="term" value="F:methyltransferase activity"/>
    <property type="evidence" value="ECO:0007669"/>
    <property type="project" value="UniProtKB-KW"/>
</dbReference>
<dbReference type="KEGG" id="spai:FPZ24_08390"/>
<proteinExistence type="predicted"/>
<keyword evidence="2" id="KW-0489">Methyltransferase</keyword>
<dbReference type="GO" id="GO:0032259">
    <property type="term" value="P:methylation"/>
    <property type="evidence" value="ECO:0007669"/>
    <property type="project" value="UniProtKB-KW"/>
</dbReference>
<dbReference type="EMBL" id="CP042306">
    <property type="protein sequence ID" value="QDZ07499.1"/>
    <property type="molecule type" value="Genomic_DNA"/>
</dbReference>
<feature type="domain" description="Methyltransferase" evidence="1">
    <location>
        <begin position="46"/>
        <end position="147"/>
    </location>
</feature>
<dbReference type="InterPro" id="IPR025714">
    <property type="entry name" value="Methyltranfer_dom"/>
</dbReference>
<dbReference type="Proteomes" id="UP000315673">
    <property type="component" value="Chromosome"/>
</dbReference>
<dbReference type="AlphaFoldDB" id="A0A5B8LI52"/>
<protein>
    <submittedName>
        <fullName evidence="2">Class I SAM-dependent methyltransferase</fullName>
    </submittedName>
</protein>
<keyword evidence="2" id="KW-0808">Transferase</keyword>
<dbReference type="OrthoDB" id="9777638at2"/>
<evidence type="ECO:0000259" key="1">
    <source>
        <dbReference type="Pfam" id="PF13847"/>
    </source>
</evidence>
<reference evidence="2 3" key="1">
    <citation type="submission" date="2019-07" db="EMBL/GenBank/DDBJ databases">
        <title>Full genome sequence of Sphingomonas sp. 4R-6-7(HKS19).</title>
        <authorList>
            <person name="Im W.-T."/>
        </authorList>
    </citation>
    <scope>NUCLEOTIDE SEQUENCE [LARGE SCALE GENOMIC DNA]</scope>
    <source>
        <strain evidence="2 3">HKS19</strain>
    </source>
</reference>
<dbReference type="RefSeq" id="WP_146571020.1">
    <property type="nucleotide sequence ID" value="NZ_CP042306.1"/>
</dbReference>
<dbReference type="SUPFAM" id="SSF53335">
    <property type="entry name" value="S-adenosyl-L-methionine-dependent methyltransferases"/>
    <property type="match status" value="1"/>
</dbReference>
<dbReference type="Pfam" id="PF13847">
    <property type="entry name" value="Methyltransf_31"/>
    <property type="match status" value="1"/>
</dbReference>
<organism evidence="2 3">
    <name type="scientific">Sphingomonas panacisoli</name>
    <dbReference type="NCBI Taxonomy" id="1813879"/>
    <lineage>
        <taxon>Bacteria</taxon>
        <taxon>Pseudomonadati</taxon>
        <taxon>Pseudomonadota</taxon>
        <taxon>Alphaproteobacteria</taxon>
        <taxon>Sphingomonadales</taxon>
        <taxon>Sphingomonadaceae</taxon>
        <taxon>Sphingomonas</taxon>
    </lineage>
</organism>
<accession>A0A5B8LI52</accession>
<sequence length="277" mass="29425">MFSTDEWTGRTGDVWADEWRRTDRSFDGLSDHLNAAILAVAPASGRAVDLGCGAGATSMALAIARPDLAVTGLDISPGLVAVAQQRGQGIANLQFKMADTGMLRSDVAPDLLVSRHGVMFYPNPVAAFTTIRAASRPGATLVFSCFRDRGANVWALLSDALVGAPAPQPSGYVPGPFAFADRTFVTDLLTDSGWTNVAADPIDYTYVAGQGEDPVADAADFCRRIGPVARSIAEQPADRRPELFERLKELLARNLTGDAVTFPAAAWIWTATNGDPQ</sequence>
<dbReference type="Gene3D" id="3.40.50.150">
    <property type="entry name" value="Vaccinia Virus protein VP39"/>
    <property type="match status" value="1"/>
</dbReference>
<dbReference type="InterPro" id="IPR029063">
    <property type="entry name" value="SAM-dependent_MTases_sf"/>
</dbReference>
<name>A0A5B8LI52_9SPHN</name>
<keyword evidence="3" id="KW-1185">Reference proteome</keyword>
<evidence type="ECO:0000313" key="2">
    <source>
        <dbReference type="EMBL" id="QDZ07499.1"/>
    </source>
</evidence>
<evidence type="ECO:0000313" key="3">
    <source>
        <dbReference type="Proteomes" id="UP000315673"/>
    </source>
</evidence>